<dbReference type="InterPro" id="IPR036291">
    <property type="entry name" value="NAD(P)-bd_dom_sf"/>
</dbReference>
<dbReference type="SUPFAM" id="SSF51735">
    <property type="entry name" value="NAD(P)-binding Rossmann-fold domains"/>
    <property type="match status" value="1"/>
</dbReference>
<dbReference type="EMBL" id="JAGVWB010000028">
    <property type="protein sequence ID" value="MBS3058557.1"/>
    <property type="molecule type" value="Genomic_DNA"/>
</dbReference>
<dbReference type="Proteomes" id="UP000680185">
    <property type="component" value="Unassembled WGS sequence"/>
</dbReference>
<dbReference type="GO" id="GO:0030554">
    <property type="term" value="F:adenyl nucleotide binding"/>
    <property type="evidence" value="ECO:0007669"/>
    <property type="project" value="UniProtKB-ARBA"/>
</dbReference>
<dbReference type="PANTHER" id="PTHR43401">
    <property type="entry name" value="L-THREONINE 3-DEHYDROGENASE"/>
    <property type="match status" value="1"/>
</dbReference>
<feature type="non-terminal residue" evidence="2">
    <location>
        <position position="1"/>
    </location>
</feature>
<name>A0A8T4KWL6_9ARCH</name>
<dbReference type="InterPro" id="IPR050129">
    <property type="entry name" value="Zn_alcohol_dh"/>
</dbReference>
<dbReference type="GO" id="GO:0043168">
    <property type="term" value="F:anion binding"/>
    <property type="evidence" value="ECO:0007669"/>
    <property type="project" value="UniProtKB-ARBA"/>
</dbReference>
<reference evidence="2" key="1">
    <citation type="submission" date="2021-03" db="EMBL/GenBank/DDBJ databases">
        <authorList>
            <person name="Jaffe A."/>
        </authorList>
    </citation>
    <scope>NUCLEOTIDE SEQUENCE</scope>
    <source>
        <strain evidence="2">RIFCSPLOWO2_01_FULL_43_13</strain>
    </source>
</reference>
<proteinExistence type="predicted"/>
<evidence type="ECO:0000256" key="1">
    <source>
        <dbReference type="ARBA" id="ARBA00023002"/>
    </source>
</evidence>
<protein>
    <submittedName>
        <fullName evidence="2">Zinc-binding dehydrogenase</fullName>
    </submittedName>
</protein>
<sequence length="152" mass="16814">EVAIGDISEYRVKKASELFAEVQNYAKNGLLSLNSARHFDIVVDTSGKLLEDLIKLVERGGDILVTGLDYSFEAKIKPSYLTDNGIRIVGSIDSNLTFAPAIKMIEHNKCFKEIITHSFPIGEFKSAFQVLGLDLKTRQRGEIVGNKVVICP</sequence>
<accession>A0A8T4KWL6</accession>
<dbReference type="Gene3D" id="3.40.50.720">
    <property type="entry name" value="NAD(P)-binding Rossmann-like Domain"/>
    <property type="match status" value="1"/>
</dbReference>
<comment type="caution">
    <text evidence="2">The sequence shown here is derived from an EMBL/GenBank/DDBJ whole genome shotgun (WGS) entry which is preliminary data.</text>
</comment>
<dbReference type="Gene3D" id="3.90.180.10">
    <property type="entry name" value="Medium-chain alcohol dehydrogenases, catalytic domain"/>
    <property type="match status" value="1"/>
</dbReference>
<keyword evidence="1" id="KW-0560">Oxidoreductase</keyword>
<reference evidence="2" key="2">
    <citation type="submission" date="2021-05" db="EMBL/GenBank/DDBJ databases">
        <title>Protein family content uncovers lineage relationships and bacterial pathway maintenance mechanisms in DPANN archaea.</title>
        <authorList>
            <person name="Castelle C.J."/>
            <person name="Meheust R."/>
            <person name="Jaffe A.L."/>
            <person name="Seitz K."/>
            <person name="Gong X."/>
            <person name="Baker B.J."/>
            <person name="Banfield J.F."/>
        </authorList>
    </citation>
    <scope>NUCLEOTIDE SEQUENCE</scope>
    <source>
        <strain evidence="2">RIFCSPLOWO2_01_FULL_43_13</strain>
    </source>
</reference>
<evidence type="ECO:0000313" key="3">
    <source>
        <dbReference type="Proteomes" id="UP000680185"/>
    </source>
</evidence>
<gene>
    <name evidence="2" type="ORF">J4478_04105</name>
</gene>
<dbReference type="AlphaFoldDB" id="A0A8T4KWL6"/>
<evidence type="ECO:0000313" key="2">
    <source>
        <dbReference type="EMBL" id="MBS3058557.1"/>
    </source>
</evidence>
<organism evidence="2 3">
    <name type="scientific">Candidatus Iainarchaeum sp</name>
    <dbReference type="NCBI Taxonomy" id="3101447"/>
    <lineage>
        <taxon>Archaea</taxon>
        <taxon>Candidatus Iainarchaeota</taxon>
        <taxon>Candidatus Iainarchaeia</taxon>
        <taxon>Candidatus Iainarchaeales</taxon>
        <taxon>Candidatus Iainarchaeaceae</taxon>
        <taxon>Candidatus Iainarchaeum</taxon>
    </lineage>
</organism>
<dbReference type="GO" id="GO:0016616">
    <property type="term" value="F:oxidoreductase activity, acting on the CH-OH group of donors, NAD or NADP as acceptor"/>
    <property type="evidence" value="ECO:0007669"/>
    <property type="project" value="UniProtKB-ARBA"/>
</dbReference>
<dbReference type="PANTHER" id="PTHR43401:SF2">
    <property type="entry name" value="L-THREONINE 3-DEHYDROGENASE"/>
    <property type="match status" value="1"/>
</dbReference>